<dbReference type="EMBL" id="MLAK01000766">
    <property type="protein sequence ID" value="OHT05192.1"/>
    <property type="molecule type" value="Genomic_DNA"/>
</dbReference>
<reference evidence="1" key="1">
    <citation type="submission" date="2016-10" db="EMBL/GenBank/DDBJ databases">
        <authorList>
            <person name="Benchimol M."/>
            <person name="Almeida L.G."/>
            <person name="Vasconcelos A.T."/>
            <person name="Perreira-Neves A."/>
            <person name="Rosa I.A."/>
            <person name="Tasca T."/>
            <person name="Bogo M.R."/>
            <person name="de Souza W."/>
        </authorList>
    </citation>
    <scope>NUCLEOTIDE SEQUENCE [LARGE SCALE GENOMIC DNA]</scope>
    <source>
        <strain evidence="1">K</strain>
    </source>
</reference>
<dbReference type="OrthoDB" id="10263188at2759"/>
<dbReference type="Proteomes" id="UP000179807">
    <property type="component" value="Unassembled WGS sequence"/>
</dbReference>
<dbReference type="VEuPathDB" id="TrichDB:TRFO_27126"/>
<accession>A0A1J4K2Z6</accession>
<dbReference type="InterPro" id="IPR011989">
    <property type="entry name" value="ARM-like"/>
</dbReference>
<organism evidence="1 2">
    <name type="scientific">Tritrichomonas foetus</name>
    <dbReference type="NCBI Taxonomy" id="1144522"/>
    <lineage>
        <taxon>Eukaryota</taxon>
        <taxon>Metamonada</taxon>
        <taxon>Parabasalia</taxon>
        <taxon>Tritrichomonadida</taxon>
        <taxon>Tritrichomonadidae</taxon>
        <taxon>Tritrichomonas</taxon>
    </lineage>
</organism>
<comment type="caution">
    <text evidence="1">The sequence shown here is derived from an EMBL/GenBank/DDBJ whole genome shotgun (WGS) entry which is preliminary data.</text>
</comment>
<dbReference type="Gene3D" id="1.25.10.10">
    <property type="entry name" value="Leucine-rich Repeat Variant"/>
    <property type="match status" value="2"/>
</dbReference>
<evidence type="ECO:0008006" key="3">
    <source>
        <dbReference type="Google" id="ProtNLM"/>
    </source>
</evidence>
<dbReference type="GeneID" id="94840052"/>
<gene>
    <name evidence="1" type="ORF">TRFO_27126</name>
</gene>
<keyword evidence="2" id="KW-1185">Reference proteome</keyword>
<dbReference type="RefSeq" id="XP_068358328.1">
    <property type="nucleotide sequence ID" value="XM_068505348.1"/>
</dbReference>
<dbReference type="InterPro" id="IPR016024">
    <property type="entry name" value="ARM-type_fold"/>
</dbReference>
<evidence type="ECO:0000313" key="1">
    <source>
        <dbReference type="EMBL" id="OHT05192.1"/>
    </source>
</evidence>
<protein>
    <recommendedName>
        <fullName evidence="3">HEAT repeat family protein</fullName>
    </recommendedName>
</protein>
<evidence type="ECO:0000313" key="2">
    <source>
        <dbReference type="Proteomes" id="UP000179807"/>
    </source>
</evidence>
<name>A0A1J4K2Z6_9EUKA</name>
<sequence length="679" mass="74818">MTKEEKKAALLKHTNFTEHLGALLSDAKREVREMSSQCIGHLALAIGPSIIDPEFKIHDAIFNPAKTAFALEGQQMALGRLATSFRIESPESLKLLLPKIIDNEQFSTITNPSDNGYVFWYSTRALLLFVNTKYDATLQKYVKQIEESYEFVIRNFKDQIISCAYDRLSHKYANVRRTAALVVSSVFSSIENDREKFIDSLLPKGNLEWVALEGLFAAIGGCLTICKKPLESEYIDSLCQKLSAFVKDPISWDTKTPITQKGNANGMAGKALVQVLRVHDRSLYEKYVLPIVQYLLDAPVAAHIDAGVLCLSELKAIGGFELKDLYLRAFKNICHASFPIRDLARRTIPAKQLVDESFNELITTLVKYGSNVDSEVKESVCKALQMVSGMTTSKFPDHVLELAEQLTSDNNESVAAAALDVLRCALDEQNVSKIPELVKTILSGDSDDAIVAAIRLFKSALVLFRSAVIGDAYELCPLLAFHTLASMTPSVSTSAQQLLVLIAGDSQEADDDLVHEISEVDFDSSDVSDLEELVEKCAGNSKAAVSVLNVIVKKYCENLGGETSCEVIEDLQNGDKSDVSKLVEYVYGEEKTELIAKLAKLLTKAADLSSDDVKKVLQVLADVFADEAIEIEDKQPLLLALDIMRKIPSLSKDKILPIPDPTPISLSHHTETFAKTQSI</sequence>
<proteinExistence type="predicted"/>
<dbReference type="SUPFAM" id="SSF48371">
    <property type="entry name" value="ARM repeat"/>
    <property type="match status" value="1"/>
</dbReference>
<dbReference type="AlphaFoldDB" id="A0A1J4K2Z6"/>